<accession>Q9CTT1</accession>
<dbReference type="MGI" id="MGI:3698051">
    <property type="gene designation" value="2510046G10Rik"/>
</dbReference>
<reference evidence="1" key="6">
    <citation type="journal article" date="2002" name="Nature">
        <title>Analysis of the mouse transcriptome based on functional annotation of 60,770 full-length cDNAs.</title>
        <authorList>
            <consortium name="The FANTOM Consortium and the RIKEN Genome Exploration Research Group Phase I and II Team"/>
        </authorList>
    </citation>
    <scope>NUCLEOTIDE SEQUENCE</scope>
    <source>
        <strain evidence="1">C57BL/6J</strain>
        <tissue evidence="1">Urinary bladder</tissue>
    </source>
</reference>
<sequence length="115" mass="12464">RRLGEPGAGQERWPFVPALLGGTLPWPRPTYRAQEETARRAGNCDGGNRRIPGTFPHRVVSHLRSKVRGASRTTHAVSLMSAVERGGLLCACRVLLCDVLHCTLGNVVLTSTPVL</sequence>
<dbReference type="AGR" id="MGI:3698051"/>
<reference evidence="1" key="5">
    <citation type="journal article" date="2001" name="Nature">
        <title>Functional annotation of a full-length mouse cDNA collection.</title>
        <authorList>
            <consortium name="The RIKEN Genome Exploration Research Group Phase II Team and the FANTOM Consortium"/>
        </authorList>
    </citation>
    <scope>NUCLEOTIDE SEQUENCE</scope>
    <source>
        <strain evidence="1">C57BL/6J</strain>
        <tissue evidence="1">Urinary bladder</tissue>
    </source>
</reference>
<reference evidence="1" key="3">
    <citation type="journal article" date="2000" name="Genome Res.">
        <title>RIKEN integrated sequence analysis (RISA) system--384-format sequencing pipeline with 384 multicapillary sequencer.</title>
        <authorList>
            <person name="Shibata K."/>
            <person name="Itoh M."/>
            <person name="Aizawa K."/>
            <person name="Nagaoka S."/>
            <person name="Sasaki N."/>
            <person name="Carninci P."/>
            <person name="Konno H."/>
            <person name="Akiyama J."/>
            <person name="Nishi K."/>
            <person name="Kitsunai T."/>
            <person name="Tashiro H."/>
            <person name="Itoh M."/>
            <person name="Sumi N."/>
            <person name="Ishii Y."/>
            <person name="Nakamura S."/>
            <person name="Hazama M."/>
            <person name="Nishine T."/>
            <person name="Harada A."/>
            <person name="Yamamoto R."/>
            <person name="Matsumoto H."/>
            <person name="Sakaguchi S."/>
            <person name="Ikegami T."/>
            <person name="Kashiwagi K."/>
            <person name="Fujiwake S."/>
            <person name="Inoue K."/>
            <person name="Togawa Y."/>
            <person name="Izawa M."/>
            <person name="Ohara E."/>
            <person name="Watahiki M."/>
            <person name="Yoneda Y."/>
            <person name="Ishikawa T."/>
            <person name="Ozawa K."/>
            <person name="Tanaka T."/>
            <person name="Matsuura S."/>
            <person name="Kawai J."/>
            <person name="Okazaki Y."/>
            <person name="Muramatsu M."/>
            <person name="Inoue Y."/>
            <person name="Kira A."/>
            <person name="Hayashizaki Y."/>
        </authorList>
    </citation>
    <scope>NUCLEOTIDE SEQUENCE</scope>
    <source>
        <strain evidence="1">C57BL/6J</strain>
        <tissue evidence="1">Urinary bladder</tissue>
    </source>
</reference>
<reference evidence="1" key="2">
    <citation type="journal article" date="2000" name="Genome Res.">
        <title>Normalization and subtraction of cap-trapper-selected cDNAs to prepare full-length cDNA libraries for rapid discovery of new genes.</title>
        <authorList>
            <person name="Carninci P."/>
            <person name="Shibata Y."/>
            <person name="Hayatsu N."/>
            <person name="Sugahara Y."/>
            <person name="Shibata K."/>
            <person name="Itoh M."/>
            <person name="Konno H."/>
            <person name="Okazaki Y."/>
            <person name="Muramatsu M."/>
            <person name="Hayashizaki Y."/>
        </authorList>
    </citation>
    <scope>NUCLEOTIDE SEQUENCE</scope>
    <source>
        <strain evidence="1">C57BL/6J</strain>
        <tissue evidence="1">Urinary bladder</tissue>
    </source>
</reference>
<dbReference type="EMBL" id="AK020571">
    <property type="protein sequence ID" value="BAB32136.1"/>
    <property type="molecule type" value="mRNA"/>
</dbReference>
<proteinExistence type="evidence at transcript level"/>
<dbReference type="AlphaFoldDB" id="Q9CTT1"/>
<reference evidence="1" key="1">
    <citation type="journal article" date="1999" name="Methods Enzymol.">
        <title>High-efficiency full-length cDNA cloning.</title>
        <authorList>
            <person name="Carninci P."/>
            <person name="Hayashizaki Y."/>
        </authorList>
    </citation>
    <scope>NUCLEOTIDE SEQUENCE</scope>
    <source>
        <strain evidence="1">C57BL/6J</strain>
        <tissue evidence="1">Urinary bladder</tissue>
    </source>
</reference>
<evidence type="ECO:0000313" key="1">
    <source>
        <dbReference type="EMBL" id="BAB32136.1"/>
    </source>
</evidence>
<evidence type="ECO:0000313" key="2">
    <source>
        <dbReference type="MGI" id="MGI:3698051"/>
    </source>
</evidence>
<reference evidence="1" key="8">
    <citation type="journal article" date="2005" name="Science">
        <title>Antisense Transcription in the Mammalian Transcriptome.</title>
        <authorList>
            <consortium name="RIKEN Genome Exploration Research Group and Genome Science Group (Genome Network Project Core Group) and the FANTOM Consortium"/>
        </authorList>
    </citation>
    <scope>NUCLEOTIDE SEQUENCE</scope>
    <source>
        <strain evidence="1">C57BL/6J</strain>
        <tissue evidence="1">Urinary bladder</tissue>
    </source>
</reference>
<name>Q9CTT1_MOUSE</name>
<protein>
    <submittedName>
        <fullName evidence="1">Uncharacterized protein</fullName>
    </submittedName>
</protein>
<organism evidence="1">
    <name type="scientific">Mus musculus</name>
    <name type="common">Mouse</name>
    <dbReference type="NCBI Taxonomy" id="10090"/>
    <lineage>
        <taxon>Eukaryota</taxon>
        <taxon>Metazoa</taxon>
        <taxon>Chordata</taxon>
        <taxon>Craniata</taxon>
        <taxon>Vertebrata</taxon>
        <taxon>Euteleostomi</taxon>
        <taxon>Mammalia</taxon>
        <taxon>Eutheria</taxon>
        <taxon>Euarchontoglires</taxon>
        <taxon>Glires</taxon>
        <taxon>Rodentia</taxon>
        <taxon>Myomorpha</taxon>
        <taxon>Muroidea</taxon>
        <taxon>Muridae</taxon>
        <taxon>Murinae</taxon>
        <taxon>Mus</taxon>
        <taxon>Mus</taxon>
    </lineage>
</organism>
<feature type="non-terminal residue" evidence="1">
    <location>
        <position position="1"/>
    </location>
</feature>
<gene>
    <name evidence="2" type="primary">2510046G10Rik</name>
    <name evidence="2" type="synonym">Ccdc101</name>
</gene>
<reference evidence="1" key="7">
    <citation type="journal article" date="2005" name="Science">
        <title>The Transcriptional Landscape of the Mammalian Genome.</title>
        <authorList>
            <consortium name="The FANTOM Consortium"/>
            <consortium name="Riken Genome Exploration Research Group and Genome Science Group (Genome Network Project Core Group)"/>
        </authorList>
    </citation>
    <scope>NUCLEOTIDE SEQUENCE</scope>
    <source>
        <strain evidence="1">C57BL/6J</strain>
        <tissue evidence="1">Urinary bladder</tissue>
    </source>
</reference>
<reference evidence="1" key="4">
    <citation type="submission" date="2000-08" db="EMBL/GenBank/DDBJ databases">
        <authorList>
            <person name="Adachi J."/>
            <person name="Aizawa K."/>
            <person name="Akahira S."/>
            <person name="Akimura T."/>
            <person name="Arai A."/>
            <person name="Aono H."/>
            <person name="Arakawa T."/>
            <person name="Bono H."/>
            <person name="Carninci P."/>
            <person name="Fukuda S."/>
            <person name="Fukunishi Y."/>
            <person name="Furuno M."/>
            <person name="Hanagaki T."/>
            <person name="Hara A."/>
            <person name="Hayatsu N."/>
            <person name="Hiramoto K."/>
            <person name="Hiraoka T."/>
            <person name="Hori F."/>
            <person name="Imotani K."/>
            <person name="Ishii Y."/>
            <person name="Itoh M."/>
            <person name="Izawa M."/>
            <person name="Kasukawa T."/>
            <person name="Kato H."/>
            <person name="Kawai J."/>
            <person name="Kojima Y."/>
            <person name="Konno H."/>
            <person name="Kouda M."/>
            <person name="Koya S."/>
            <person name="Kurihara C."/>
            <person name="Matsuyama T."/>
            <person name="Miyazaki A."/>
            <person name="Nishi K."/>
            <person name="Nomura K."/>
            <person name="Numazaki R."/>
            <person name="Ohno M."/>
            <person name="Okazaki Y."/>
            <person name="Okido T."/>
            <person name="Owa C."/>
            <person name="Saito H."/>
            <person name="Saito R."/>
            <person name="Sakai C."/>
            <person name="Sakai K."/>
            <person name="Sano H."/>
            <person name="Sasaki D."/>
            <person name="Shibata K."/>
            <person name="Shibata Y."/>
            <person name="Shinagawa A."/>
            <person name="Shiraki T."/>
            <person name="Sogabe Y."/>
            <person name="Suzuki H."/>
            <person name="Tagami M."/>
            <person name="Tagawa A."/>
            <person name="Takahashi F."/>
            <person name="Tanaka T."/>
            <person name="Tejima Y."/>
            <person name="Toya T."/>
            <person name="Yamamura T."/>
            <person name="Yasunishi A."/>
            <person name="Yoshida K."/>
            <person name="Yoshino M."/>
            <person name="Muramatsu M."/>
            <person name="Hayashizaki Y."/>
        </authorList>
    </citation>
    <scope>NUCLEOTIDE SEQUENCE</scope>
    <source>
        <strain evidence="1">C57BL/6J</strain>
        <tissue evidence="1">Urinary bladder</tissue>
    </source>
</reference>